<evidence type="ECO:0000313" key="5">
    <source>
        <dbReference type="Proteomes" id="UP000324611"/>
    </source>
</evidence>
<feature type="domain" description="Protein FecR C-terminal" evidence="3">
    <location>
        <begin position="265"/>
        <end position="327"/>
    </location>
</feature>
<dbReference type="AlphaFoldDB" id="A0A5B2W2R8"/>
<reference evidence="4 5" key="2">
    <citation type="submission" date="2019-09" db="EMBL/GenBank/DDBJ databases">
        <authorList>
            <person name="Jin C."/>
        </authorList>
    </citation>
    <scope>NUCLEOTIDE SEQUENCE [LARGE SCALE GENOMIC DNA]</scope>
    <source>
        <strain evidence="4 5">BN140078</strain>
    </source>
</reference>
<keyword evidence="1" id="KW-0472">Membrane</keyword>
<dbReference type="PIRSF" id="PIRSF018266">
    <property type="entry name" value="FecR"/>
    <property type="match status" value="1"/>
</dbReference>
<dbReference type="InterPro" id="IPR012373">
    <property type="entry name" value="Ferrdict_sens_TM"/>
</dbReference>
<accession>A0A5B2W2R8</accession>
<dbReference type="InterPro" id="IPR032508">
    <property type="entry name" value="FecR_C"/>
</dbReference>
<proteinExistence type="predicted"/>
<name>A0A5B2W2R8_9BACT</name>
<evidence type="ECO:0000259" key="2">
    <source>
        <dbReference type="Pfam" id="PF04773"/>
    </source>
</evidence>
<dbReference type="EMBL" id="VUOC01000001">
    <property type="protein sequence ID" value="KAA2244549.1"/>
    <property type="molecule type" value="Genomic_DNA"/>
</dbReference>
<organism evidence="4 5">
    <name type="scientific">Chitinophaga agrisoli</name>
    <dbReference type="NCBI Taxonomy" id="2607653"/>
    <lineage>
        <taxon>Bacteria</taxon>
        <taxon>Pseudomonadati</taxon>
        <taxon>Bacteroidota</taxon>
        <taxon>Chitinophagia</taxon>
        <taxon>Chitinophagales</taxon>
        <taxon>Chitinophagaceae</taxon>
        <taxon>Chitinophaga</taxon>
    </lineage>
</organism>
<keyword evidence="5" id="KW-1185">Reference proteome</keyword>
<dbReference type="InterPro" id="IPR006860">
    <property type="entry name" value="FecR"/>
</dbReference>
<dbReference type="Gene3D" id="3.55.50.30">
    <property type="match status" value="1"/>
</dbReference>
<gene>
    <name evidence="4" type="ORF">F0L74_00810</name>
</gene>
<dbReference type="Pfam" id="PF04773">
    <property type="entry name" value="FecR"/>
    <property type="match status" value="1"/>
</dbReference>
<evidence type="ECO:0000256" key="1">
    <source>
        <dbReference type="SAM" id="Phobius"/>
    </source>
</evidence>
<reference evidence="4 5" key="1">
    <citation type="submission" date="2019-09" db="EMBL/GenBank/DDBJ databases">
        <title>Chitinophaga ginsengihumi sp. nov., isolated from soil of ginseng rhizosphere.</title>
        <authorList>
            <person name="Lee J."/>
        </authorList>
    </citation>
    <scope>NUCLEOTIDE SEQUENCE [LARGE SCALE GENOMIC DNA]</scope>
    <source>
        <strain evidence="4 5">BN140078</strain>
    </source>
</reference>
<dbReference type="RefSeq" id="WP_149835947.1">
    <property type="nucleotide sequence ID" value="NZ_VUOC01000001.1"/>
</dbReference>
<dbReference type="PANTHER" id="PTHR30273">
    <property type="entry name" value="PERIPLASMIC SIGNAL SENSOR AND SIGMA FACTOR ACTIVATOR FECR-RELATED"/>
    <property type="match status" value="1"/>
</dbReference>
<evidence type="ECO:0000259" key="3">
    <source>
        <dbReference type="Pfam" id="PF16344"/>
    </source>
</evidence>
<sequence length="333" mass="37368">MDLQEIKKLLEKYRQQTCTEEERAQIEAWLNPARTGDMPADEDALEEKLRQIKLKIDLQTAPRPLRVFPIKKLAAAAAILLLIGGAAAMWIKHNTRPTLPHTIAQQAVVRRLSNGWVTISTSKGITHTVKLPDSSVVVMNANSRLRYPLTFTSNKRPVYLEEGEAFFNIASDKARPFTVYTPHFATTALGTAFNIKAYSKEQKVAISLIQGKVRVDNLQQNSASNASHILAPHEQLILDKVSARVNNTRFDEEVSITGWQQGMILLNDASKTDVINSIENKFAVTIEDRTGDTQWSYTGSFKTESLEEVLQTICMTEGIRFSLSDQNKHVVLY</sequence>
<dbReference type="GO" id="GO:0016989">
    <property type="term" value="F:sigma factor antagonist activity"/>
    <property type="evidence" value="ECO:0007669"/>
    <property type="project" value="TreeGrafter"/>
</dbReference>
<protein>
    <submittedName>
        <fullName evidence="4">DUF4974 domain-containing protein</fullName>
    </submittedName>
</protein>
<dbReference type="Pfam" id="PF16344">
    <property type="entry name" value="FecR_C"/>
    <property type="match status" value="1"/>
</dbReference>
<keyword evidence="1" id="KW-1133">Transmembrane helix</keyword>
<dbReference type="Proteomes" id="UP000324611">
    <property type="component" value="Unassembled WGS sequence"/>
</dbReference>
<dbReference type="Gene3D" id="2.60.120.1440">
    <property type="match status" value="1"/>
</dbReference>
<keyword evidence="1" id="KW-0812">Transmembrane</keyword>
<evidence type="ECO:0000313" key="4">
    <source>
        <dbReference type="EMBL" id="KAA2244549.1"/>
    </source>
</evidence>
<feature type="transmembrane region" description="Helical" evidence="1">
    <location>
        <begin position="73"/>
        <end position="91"/>
    </location>
</feature>
<feature type="domain" description="FecR protein" evidence="2">
    <location>
        <begin position="118"/>
        <end position="214"/>
    </location>
</feature>
<dbReference type="PANTHER" id="PTHR30273:SF2">
    <property type="entry name" value="PROTEIN FECR"/>
    <property type="match status" value="1"/>
</dbReference>
<comment type="caution">
    <text evidence="4">The sequence shown here is derived from an EMBL/GenBank/DDBJ whole genome shotgun (WGS) entry which is preliminary data.</text>
</comment>